<comment type="caution">
    <text evidence="7">The sequence shown here is derived from an EMBL/GenBank/DDBJ whole genome shotgun (WGS) entry which is preliminary data.</text>
</comment>
<dbReference type="Pfam" id="PF00607">
    <property type="entry name" value="Gag_p24"/>
    <property type="match status" value="1"/>
</dbReference>
<evidence type="ECO:0000313" key="8">
    <source>
        <dbReference type="Proteomes" id="UP000535478"/>
    </source>
</evidence>
<evidence type="ECO:0000256" key="5">
    <source>
        <dbReference type="SAM" id="MobiDB-lite"/>
    </source>
</evidence>
<dbReference type="GO" id="GO:0008270">
    <property type="term" value="F:zinc ion binding"/>
    <property type="evidence" value="ECO:0007669"/>
    <property type="project" value="UniProtKB-KW"/>
</dbReference>
<feature type="region of interest" description="Disordered" evidence="5">
    <location>
        <begin position="527"/>
        <end position="583"/>
    </location>
</feature>
<evidence type="ECO:0000256" key="2">
    <source>
        <dbReference type="ARBA" id="ARBA00022771"/>
    </source>
</evidence>
<protein>
    <submittedName>
        <fullName evidence="7">GAK8 protein</fullName>
    </submittedName>
</protein>
<keyword evidence="3" id="KW-0862">Zinc</keyword>
<dbReference type="InterPro" id="IPR008916">
    <property type="entry name" value="Retrov_capsid_C"/>
</dbReference>
<dbReference type="Pfam" id="PF19317">
    <property type="entry name" value="Gag_p24_C"/>
    <property type="match status" value="1"/>
</dbReference>
<feature type="compositionally biased region" description="Polar residues" evidence="5">
    <location>
        <begin position="527"/>
        <end position="539"/>
    </location>
</feature>
<feature type="non-terminal residue" evidence="7">
    <location>
        <position position="583"/>
    </location>
</feature>
<dbReference type="InterPro" id="IPR001878">
    <property type="entry name" value="Znf_CCHC"/>
</dbReference>
<dbReference type="InterPro" id="IPR045345">
    <property type="entry name" value="Gag_p24_C"/>
</dbReference>
<dbReference type="EMBL" id="VZUE01034620">
    <property type="protein sequence ID" value="NXV53852.1"/>
    <property type="molecule type" value="Genomic_DNA"/>
</dbReference>
<sequence>FLEKRSIQGIDCKKELMGLLTYGVEKGYFTNPDTVFELDEWRKYGDSLFDEMINDNKTAKRLLKPWRAVTNTLSQHRAEQKAAAAAVERLGSPAATTSAATRQGGKGDSLDYPTPPMFRELLMKQNPDGQWEPISPTAPSLPTAPPVSELPKEHSKSTVPLLEEGDDKEEISAGRQGSGNPFREGFQDIQHRNRVWRQIAENAMLSGDCEFASNIAHEVFPVMYSPPDPQGQITVSITNLDWKLLTQLRATVNDSGIKGEPTRQMLDYIWGTNILLPSDIRSIMKLILTQHQQLLFNAHWQAECQESVAVVRAPGDPLHGVTLEELMGLGPYFRPEAQAFLGPYKLRETMERARKALERIKDPGGNPSYMAIKQGREESFGKFIDRAANAIQEAGVPEYLKGAILKQCALQNCNPQTRNILATLPGTWTIEEALERMSQVPVGPQAMLVEVVKELGDSVKEQTHVQAAQNQVFAALAPLQASSSRLPGRGPQKIICFRCGAAGHLRRKCRVGAVWCHNCRSDTHNNRACRQFNTGNGKPSGTARPAMTQKAAAYPAAQNLSGMNPFRSSPPQPAASAWTWQQQ</sequence>
<keyword evidence="1" id="KW-0479">Metal-binding</keyword>
<evidence type="ECO:0000256" key="4">
    <source>
        <dbReference type="PROSITE-ProRule" id="PRU00047"/>
    </source>
</evidence>
<evidence type="ECO:0000256" key="1">
    <source>
        <dbReference type="ARBA" id="ARBA00022723"/>
    </source>
</evidence>
<accession>A0A7L3UP37</accession>
<feature type="compositionally biased region" description="Polar residues" evidence="5">
    <location>
        <begin position="558"/>
        <end position="567"/>
    </location>
</feature>
<evidence type="ECO:0000256" key="3">
    <source>
        <dbReference type="ARBA" id="ARBA00022833"/>
    </source>
</evidence>
<dbReference type="SMART" id="SM00343">
    <property type="entry name" value="ZnF_C2HC"/>
    <property type="match status" value="2"/>
</dbReference>
<dbReference type="SUPFAM" id="SSF57756">
    <property type="entry name" value="Retrovirus zinc finger-like domains"/>
    <property type="match status" value="1"/>
</dbReference>
<dbReference type="InterPro" id="IPR050195">
    <property type="entry name" value="Primate_lentivir_Gag_pol-like"/>
</dbReference>
<keyword evidence="8" id="KW-1185">Reference proteome</keyword>
<reference evidence="7 8" key="1">
    <citation type="submission" date="2019-09" db="EMBL/GenBank/DDBJ databases">
        <title>Bird 10,000 Genomes (B10K) Project - Family phase.</title>
        <authorList>
            <person name="Zhang G."/>
        </authorList>
    </citation>
    <scope>NUCLEOTIDE SEQUENCE [LARGE SCALE GENOMIC DNA]</scope>
    <source>
        <strain evidence="7">OUT-0019</strain>
        <tissue evidence="7">Blood</tissue>
    </source>
</reference>
<dbReference type="Gene3D" id="1.10.1200.30">
    <property type="match status" value="1"/>
</dbReference>
<dbReference type="Gene3D" id="4.10.60.10">
    <property type="entry name" value="Zinc finger, CCHC-type"/>
    <property type="match status" value="1"/>
</dbReference>
<organism evidence="7 8">
    <name type="scientific">Uria aalge</name>
    <name type="common">Common mure</name>
    <name type="synonym">Colymbus aalge</name>
    <dbReference type="NCBI Taxonomy" id="13746"/>
    <lineage>
        <taxon>Eukaryota</taxon>
        <taxon>Metazoa</taxon>
        <taxon>Chordata</taxon>
        <taxon>Craniata</taxon>
        <taxon>Vertebrata</taxon>
        <taxon>Euteleostomi</taxon>
        <taxon>Archelosauria</taxon>
        <taxon>Archosauria</taxon>
        <taxon>Dinosauria</taxon>
        <taxon>Saurischia</taxon>
        <taxon>Theropoda</taxon>
        <taxon>Coelurosauria</taxon>
        <taxon>Aves</taxon>
        <taxon>Neognathae</taxon>
        <taxon>Neoaves</taxon>
        <taxon>Charadriiformes</taxon>
        <taxon>Alcidae</taxon>
        <taxon>Uria</taxon>
    </lineage>
</organism>
<keyword evidence="2 4" id="KW-0863">Zinc-finger</keyword>
<dbReference type="Gene3D" id="1.10.375.10">
    <property type="entry name" value="Human Immunodeficiency Virus Type 1 Capsid Protein"/>
    <property type="match status" value="1"/>
</dbReference>
<evidence type="ECO:0000313" key="7">
    <source>
        <dbReference type="EMBL" id="NXV53852.1"/>
    </source>
</evidence>
<gene>
    <name evidence="7" type="primary">Ervk8_1</name>
    <name evidence="7" type="ORF">URIAAL_R04145</name>
</gene>
<feature type="domain" description="CCHC-type" evidence="6">
    <location>
        <begin position="496"/>
        <end position="510"/>
    </location>
</feature>
<dbReference type="PANTHER" id="PTHR40389">
    <property type="entry name" value="ENDOGENOUS RETROVIRUS GROUP K MEMBER 24 GAG POLYPROTEIN-RELATED"/>
    <property type="match status" value="1"/>
</dbReference>
<feature type="non-terminal residue" evidence="7">
    <location>
        <position position="1"/>
    </location>
</feature>
<dbReference type="SUPFAM" id="SSF47353">
    <property type="entry name" value="Retrovirus capsid dimerization domain-like"/>
    <property type="match status" value="1"/>
</dbReference>
<dbReference type="AlphaFoldDB" id="A0A7L3UP37"/>
<dbReference type="InterPro" id="IPR036875">
    <property type="entry name" value="Znf_CCHC_sf"/>
</dbReference>
<dbReference type="Proteomes" id="UP000535478">
    <property type="component" value="Unassembled WGS sequence"/>
</dbReference>
<dbReference type="PROSITE" id="PS50158">
    <property type="entry name" value="ZF_CCHC"/>
    <property type="match status" value="1"/>
</dbReference>
<dbReference type="PANTHER" id="PTHR40389:SF3">
    <property type="entry name" value="IGE-BINDING PROTEIN"/>
    <property type="match status" value="1"/>
</dbReference>
<dbReference type="InterPro" id="IPR008919">
    <property type="entry name" value="Retrov_capsid_N"/>
</dbReference>
<proteinExistence type="predicted"/>
<dbReference type="GO" id="GO:0003676">
    <property type="term" value="F:nucleic acid binding"/>
    <property type="evidence" value="ECO:0007669"/>
    <property type="project" value="InterPro"/>
</dbReference>
<dbReference type="SUPFAM" id="SSF47943">
    <property type="entry name" value="Retrovirus capsid protein, N-terminal core domain"/>
    <property type="match status" value="1"/>
</dbReference>
<name>A0A7L3UP37_URIAL</name>
<dbReference type="GO" id="GO:0016032">
    <property type="term" value="P:viral process"/>
    <property type="evidence" value="ECO:0007669"/>
    <property type="project" value="InterPro"/>
</dbReference>
<evidence type="ECO:0000259" key="6">
    <source>
        <dbReference type="PROSITE" id="PS50158"/>
    </source>
</evidence>
<feature type="region of interest" description="Disordered" evidence="5">
    <location>
        <begin position="88"/>
        <end position="186"/>
    </location>
</feature>